<organism evidence="2 3">
    <name type="scientific">Alectoria fallacina</name>
    <dbReference type="NCBI Taxonomy" id="1903189"/>
    <lineage>
        <taxon>Eukaryota</taxon>
        <taxon>Fungi</taxon>
        <taxon>Dikarya</taxon>
        <taxon>Ascomycota</taxon>
        <taxon>Pezizomycotina</taxon>
        <taxon>Lecanoromycetes</taxon>
        <taxon>OSLEUM clade</taxon>
        <taxon>Lecanoromycetidae</taxon>
        <taxon>Lecanorales</taxon>
        <taxon>Lecanorineae</taxon>
        <taxon>Parmeliaceae</taxon>
        <taxon>Alectoria</taxon>
    </lineage>
</organism>
<evidence type="ECO:0008006" key="4">
    <source>
        <dbReference type="Google" id="ProtNLM"/>
    </source>
</evidence>
<dbReference type="OrthoDB" id="2014201at2759"/>
<evidence type="ECO:0000256" key="1">
    <source>
        <dbReference type="SAM" id="MobiDB-lite"/>
    </source>
</evidence>
<accession>A0A8H3EZZ8</accession>
<evidence type="ECO:0000313" key="2">
    <source>
        <dbReference type="EMBL" id="CAF9915721.1"/>
    </source>
</evidence>
<dbReference type="EMBL" id="CAJPDR010000085">
    <property type="protein sequence ID" value="CAF9915721.1"/>
    <property type="molecule type" value="Genomic_DNA"/>
</dbReference>
<feature type="compositionally biased region" description="Pro residues" evidence="1">
    <location>
        <begin position="289"/>
        <end position="301"/>
    </location>
</feature>
<dbReference type="InterPro" id="IPR050587">
    <property type="entry name" value="GNT1/Glycosyltrans_8"/>
</dbReference>
<name>A0A8H3EZZ8_9LECA</name>
<reference evidence="2" key="1">
    <citation type="submission" date="2021-03" db="EMBL/GenBank/DDBJ databases">
        <authorList>
            <person name="Tagirdzhanova G."/>
        </authorList>
    </citation>
    <scope>NUCLEOTIDE SEQUENCE</scope>
</reference>
<keyword evidence="3" id="KW-1185">Reference proteome</keyword>
<dbReference type="AlphaFoldDB" id="A0A8H3EZZ8"/>
<sequence>MVAHSFIRKILVSLACTVSFLGFWIVRQPNTQHKYNDFFCPGHVTPQITHNDTHVGPIQELTPDGNTTVLPDFGPSPYAYVFYATKAEYACSVLINIDRLNNILHTKHRIIVIVKHTISSQYLSLFTAQNATVIPYEPPPLYDNDDSYYADVLLKLVGFRLHQFVPSLKRILILDSDQIILQSLDHVFSLPAVDLAAPRASWQGLSGFTSAFLLVSLSDRLWDRMEFALQTIKHDVFDMDLLNEMFRETAMVLPGDYCTLNSQWETNSIPKWWQGSEPPRDPVWKPSRKLPPTPDPPPIEVPPSLKGPLSANNTRTLSEHDQVLLSEYRNATVKRELRIQAAKEAVEYVHKQQVLKDELKERGKRLSTTLEDVYKDVKVMHYTALGKPWQRYLAEVEKARPDAHPLFAKGFEVWRVKAAEICPWGEEEYVV</sequence>
<proteinExistence type="predicted"/>
<protein>
    <recommendedName>
        <fullName evidence="4">Nucleotide-diphospho-sugar transferase</fullName>
    </recommendedName>
</protein>
<dbReference type="Gene3D" id="3.90.550.10">
    <property type="entry name" value="Spore Coat Polysaccharide Biosynthesis Protein SpsA, Chain A"/>
    <property type="match status" value="1"/>
</dbReference>
<gene>
    <name evidence="2" type="ORF">ALECFALPRED_010311</name>
</gene>
<dbReference type="Proteomes" id="UP000664203">
    <property type="component" value="Unassembled WGS sequence"/>
</dbReference>
<dbReference type="PANTHER" id="PTHR11183">
    <property type="entry name" value="GLYCOGENIN SUBFAMILY MEMBER"/>
    <property type="match status" value="1"/>
</dbReference>
<dbReference type="InterPro" id="IPR029044">
    <property type="entry name" value="Nucleotide-diphossugar_trans"/>
</dbReference>
<feature type="region of interest" description="Disordered" evidence="1">
    <location>
        <begin position="271"/>
        <end position="313"/>
    </location>
</feature>
<dbReference type="SUPFAM" id="SSF53448">
    <property type="entry name" value="Nucleotide-diphospho-sugar transferases"/>
    <property type="match status" value="1"/>
</dbReference>
<comment type="caution">
    <text evidence="2">The sequence shown here is derived from an EMBL/GenBank/DDBJ whole genome shotgun (WGS) entry which is preliminary data.</text>
</comment>
<evidence type="ECO:0000313" key="3">
    <source>
        <dbReference type="Proteomes" id="UP000664203"/>
    </source>
</evidence>